<gene>
    <name evidence="2" type="ORF">CQA62_02750</name>
</gene>
<dbReference type="AlphaFoldDB" id="A0A3D8IY92"/>
<dbReference type="InterPro" id="IPR029041">
    <property type="entry name" value="FAD-linked_oxidoreductase-like"/>
</dbReference>
<dbReference type="EMBL" id="NXLU01000002">
    <property type="protein sequence ID" value="RDU69584.1"/>
    <property type="molecule type" value="Genomic_DNA"/>
</dbReference>
<protein>
    <submittedName>
        <fullName evidence="2">Uncharacterized protein</fullName>
    </submittedName>
</protein>
<evidence type="ECO:0000313" key="2">
    <source>
        <dbReference type="EMBL" id="RDU69584.1"/>
    </source>
</evidence>
<dbReference type="RefSeq" id="WP_104724444.1">
    <property type="nucleotide sequence ID" value="NZ_FZNE01000003.1"/>
</dbReference>
<keyword evidence="1" id="KW-0560">Oxidoreductase</keyword>
<reference evidence="2 3" key="1">
    <citation type="submission" date="2018-04" db="EMBL/GenBank/DDBJ databases">
        <title>Novel Campyloabacter and Helicobacter Species and Strains.</title>
        <authorList>
            <person name="Mannion A.J."/>
            <person name="Shen Z."/>
            <person name="Fox J.G."/>
        </authorList>
    </citation>
    <scope>NUCLEOTIDE SEQUENCE [LARGE SCALE GENOMIC DNA]</scope>
    <source>
        <strain evidence="2 3">ATCC 700242</strain>
    </source>
</reference>
<dbReference type="GO" id="GO:0016491">
    <property type="term" value="F:oxidoreductase activity"/>
    <property type="evidence" value="ECO:0007669"/>
    <property type="project" value="UniProtKB-KW"/>
</dbReference>
<dbReference type="Gene3D" id="3.20.20.220">
    <property type="match status" value="1"/>
</dbReference>
<dbReference type="SUPFAM" id="SSF51730">
    <property type="entry name" value="FAD-linked oxidoreductase"/>
    <property type="match status" value="1"/>
</dbReference>
<dbReference type="OrthoDB" id="5330067at2"/>
<dbReference type="Proteomes" id="UP000257067">
    <property type="component" value="Unassembled WGS sequence"/>
</dbReference>
<organism evidence="2 3">
    <name type="scientific">Helicobacter cholecystus</name>
    <dbReference type="NCBI Taxonomy" id="45498"/>
    <lineage>
        <taxon>Bacteria</taxon>
        <taxon>Pseudomonadati</taxon>
        <taxon>Campylobacterota</taxon>
        <taxon>Epsilonproteobacteria</taxon>
        <taxon>Campylobacterales</taxon>
        <taxon>Helicobacteraceae</taxon>
        <taxon>Helicobacter</taxon>
    </lineage>
</organism>
<keyword evidence="3" id="KW-1185">Reference proteome</keyword>
<evidence type="ECO:0000256" key="1">
    <source>
        <dbReference type="ARBA" id="ARBA00023002"/>
    </source>
</evidence>
<name>A0A3D8IY92_9HELI</name>
<accession>A0A3D8IY92</accession>
<evidence type="ECO:0000313" key="3">
    <source>
        <dbReference type="Proteomes" id="UP000257067"/>
    </source>
</evidence>
<comment type="caution">
    <text evidence="2">The sequence shown here is derived from an EMBL/GenBank/DDBJ whole genome shotgun (WGS) entry which is preliminary data.</text>
</comment>
<proteinExistence type="predicted"/>
<sequence>MIGIEFIASDHFHADIYILREFRNYVAYDFIILPDNPLGCASPSSLLCAKMLQDILQIPCYPCISGRGKSRENILSWLKGAKYAGIEGIACVSGDGEGWGCSIEEILSEARGFKEVITTSKSWRHKRSLGATKAIHQPFFLHPFPPLQEGVIPSFMPIFSHATFNSLQEKKLDFFIPSAYKNSNNLIKSNQELWQEFIQRDFYLIVLNLRKQLHFFKELMH</sequence>